<dbReference type="PANTHER" id="PTHR46564:SF1">
    <property type="entry name" value="TRANSPOSASE"/>
    <property type="match status" value="1"/>
</dbReference>
<dbReference type="GO" id="GO:0003676">
    <property type="term" value="F:nucleic acid binding"/>
    <property type="evidence" value="ECO:0007669"/>
    <property type="project" value="InterPro"/>
</dbReference>
<dbReference type="Pfam" id="PF13358">
    <property type="entry name" value="DDE_3"/>
    <property type="match status" value="1"/>
</dbReference>
<feature type="domain" description="Transposase Synechocystis PCC 6803" evidence="1">
    <location>
        <begin position="5"/>
        <end position="123"/>
    </location>
</feature>
<dbReference type="RefSeq" id="WP_083620784.1">
    <property type="nucleotide sequence ID" value="NZ_LR734865.1"/>
</dbReference>
<dbReference type="SUPFAM" id="SSF53098">
    <property type="entry name" value="Ribonuclease H-like"/>
    <property type="match status" value="1"/>
</dbReference>
<sequence>MPAPYSYDLRSKAIAAVKRGEKKIEVSRFFKISRNTLDLWLKKERETGDYQASRQVGVGTQPKIQELEKFKEFVKKNSDKTQKQMAQLWGCEATQQNISYACRKLGISRKKKTYGYRERDEEKRREFLQKLEGIERSRKVYVDEAGFDNREDYPYGYSPIGERCYALKSGKRRERVSWLSALKEGKLLAPLTFEGSCNKDLFETWLKNCLLPVLEPGDIIIIDNASFHQGEYIKELVEEAGCKIWYLPPYSPDLNKIENWWAVLKTWMKQRLNEFQTVRECVDAAFRNCPNVCA</sequence>
<organism evidence="3 4">
    <name type="scientific">Planktothrix serta PCC 8927</name>
    <dbReference type="NCBI Taxonomy" id="671068"/>
    <lineage>
        <taxon>Bacteria</taxon>
        <taxon>Bacillati</taxon>
        <taxon>Cyanobacteriota</taxon>
        <taxon>Cyanophyceae</taxon>
        <taxon>Oscillatoriophycideae</taxon>
        <taxon>Oscillatoriales</taxon>
        <taxon>Microcoleaceae</taxon>
        <taxon>Planktothrix</taxon>
    </lineage>
</organism>
<dbReference type="Gene3D" id="1.10.10.10">
    <property type="entry name" value="Winged helix-like DNA-binding domain superfamily/Winged helix DNA-binding domain"/>
    <property type="match status" value="1"/>
</dbReference>
<dbReference type="Proteomes" id="UP000184550">
    <property type="component" value="Unassembled WGS sequence"/>
</dbReference>
<evidence type="ECO:0000259" key="2">
    <source>
        <dbReference type="Pfam" id="PF13358"/>
    </source>
</evidence>
<dbReference type="Gene3D" id="3.30.420.10">
    <property type="entry name" value="Ribonuclease H-like superfamily/Ribonuclease H"/>
    <property type="match status" value="1"/>
</dbReference>
<dbReference type="InterPro" id="IPR038717">
    <property type="entry name" value="Tc1-like_DDE_dom"/>
</dbReference>
<dbReference type="SUPFAM" id="SSF46689">
    <property type="entry name" value="Homeodomain-like"/>
    <property type="match status" value="1"/>
</dbReference>
<dbReference type="InterPro" id="IPR036388">
    <property type="entry name" value="WH-like_DNA-bd_sf"/>
</dbReference>
<evidence type="ECO:0000259" key="1">
    <source>
        <dbReference type="Pfam" id="PF01710"/>
    </source>
</evidence>
<protein>
    <recommendedName>
        <fullName evidence="5">Transposase</fullName>
    </recommendedName>
</protein>
<reference evidence="3" key="1">
    <citation type="submission" date="2019-10" db="EMBL/GenBank/DDBJ databases">
        <authorList>
            <consortium name="Genoscope - CEA"/>
            <person name="William W."/>
        </authorList>
    </citation>
    <scope>NUCLEOTIDE SEQUENCE [LARGE SCALE GENOMIC DNA]</scope>
    <source>
        <strain evidence="3">BBR_PRJEB10992</strain>
    </source>
</reference>
<name>A0A7Z9DXS7_9CYAN</name>
<dbReference type="AlphaFoldDB" id="A0A7Z9DXS7"/>
<proteinExistence type="predicted"/>
<dbReference type="OrthoDB" id="427021at2"/>
<dbReference type="InterPro" id="IPR009057">
    <property type="entry name" value="Homeodomain-like_sf"/>
</dbReference>
<dbReference type="Pfam" id="PF01710">
    <property type="entry name" value="HTH_Tnp_IS630"/>
    <property type="match status" value="1"/>
</dbReference>
<comment type="caution">
    <text evidence="3">The sequence shown here is derived from an EMBL/GenBank/DDBJ whole genome shotgun (WGS) entry which is preliminary data.</text>
</comment>
<dbReference type="InterPro" id="IPR012337">
    <property type="entry name" value="RNaseH-like_sf"/>
</dbReference>
<keyword evidence="4" id="KW-1185">Reference proteome</keyword>
<dbReference type="NCBIfam" id="NF033545">
    <property type="entry name" value="transpos_IS630"/>
    <property type="match status" value="1"/>
</dbReference>
<feature type="domain" description="Tc1-like transposase DDE" evidence="2">
    <location>
        <begin position="140"/>
        <end position="276"/>
    </location>
</feature>
<evidence type="ECO:0008006" key="5">
    <source>
        <dbReference type="Google" id="ProtNLM"/>
    </source>
</evidence>
<dbReference type="EMBL" id="CZCU02000130">
    <property type="protein sequence ID" value="VXD16936.1"/>
    <property type="molecule type" value="Genomic_DNA"/>
</dbReference>
<dbReference type="PANTHER" id="PTHR46564">
    <property type="entry name" value="TRANSPOSASE"/>
    <property type="match status" value="1"/>
</dbReference>
<dbReference type="InterPro" id="IPR047655">
    <property type="entry name" value="Transpos_IS630-like"/>
</dbReference>
<dbReference type="InterPro" id="IPR036397">
    <property type="entry name" value="RNaseH_sf"/>
</dbReference>
<accession>A0A7Z9DXS7</accession>
<dbReference type="InterPro" id="IPR002622">
    <property type="entry name" value="Transposase_14"/>
</dbReference>
<gene>
    <name evidence="3" type="ORF">PL8927_550148</name>
</gene>
<evidence type="ECO:0000313" key="3">
    <source>
        <dbReference type="EMBL" id="VXD16936.1"/>
    </source>
</evidence>
<evidence type="ECO:0000313" key="4">
    <source>
        <dbReference type="Proteomes" id="UP000184550"/>
    </source>
</evidence>